<dbReference type="Proteomes" id="UP000278437">
    <property type="component" value="Chromosome"/>
</dbReference>
<organism evidence="1 2">
    <name type="scientific">Shewanella khirikhana</name>
    <dbReference type="NCBI Taxonomy" id="1965282"/>
    <lineage>
        <taxon>Bacteria</taxon>
        <taxon>Pseudomonadati</taxon>
        <taxon>Pseudomonadota</taxon>
        <taxon>Gammaproteobacteria</taxon>
        <taxon>Alteromonadales</taxon>
        <taxon>Shewanellaceae</taxon>
        <taxon>Shewanella</taxon>
    </lineage>
</organism>
<keyword evidence="2" id="KW-1185">Reference proteome</keyword>
<name>A0ABM7DSA9_9GAMM</name>
<reference evidence="2" key="1">
    <citation type="submission" date="2017-03" db="EMBL/GenBank/DDBJ databases">
        <title>Full genome sequence of a non-lethal Shewanella isolate that potentiates virulence of Vibio parahaemolyticus causing acute hepatopancreatic necrosis disease (AHPND) in shrimp.</title>
        <authorList>
            <person name="Prachumwat A."/>
            <person name="Sritunyalucksana K."/>
        </authorList>
    </citation>
    <scope>NUCLEOTIDE SEQUENCE [LARGE SCALE GENOMIC DNA]</scope>
    <source>
        <strain evidence="2">TH2012</strain>
    </source>
</reference>
<gene>
    <name evidence="1" type="ORF">STH12_03533</name>
</gene>
<protein>
    <submittedName>
        <fullName evidence="1">Uncharacterized protein</fullName>
    </submittedName>
</protein>
<dbReference type="RefSeq" id="WP_218567758.1">
    <property type="nucleotide sequence ID" value="NZ_CP020373.1"/>
</dbReference>
<proteinExistence type="predicted"/>
<dbReference type="EMBL" id="CP020373">
    <property type="protein sequence ID" value="AZQ12592.1"/>
    <property type="molecule type" value="Genomic_DNA"/>
</dbReference>
<sequence>MTNVLALQSMTSAHDDVVITSLSSLASVVCCNSNQTEK</sequence>
<evidence type="ECO:0000313" key="1">
    <source>
        <dbReference type="EMBL" id="AZQ12592.1"/>
    </source>
</evidence>
<evidence type="ECO:0000313" key="2">
    <source>
        <dbReference type="Proteomes" id="UP000278437"/>
    </source>
</evidence>
<accession>A0ABM7DSA9</accession>
<dbReference type="NCBIfam" id="NF038160">
    <property type="entry name" value="lanthi_III_c"/>
    <property type="match status" value="1"/>
</dbReference>